<dbReference type="PROSITE" id="PS50109">
    <property type="entry name" value="HIS_KIN"/>
    <property type="match status" value="1"/>
</dbReference>
<keyword evidence="4" id="KW-0418">Kinase</keyword>
<protein>
    <recommendedName>
        <fullName evidence="2">histidine kinase</fullName>
        <ecNumber evidence="2">2.7.13.3</ecNumber>
    </recommendedName>
</protein>
<dbReference type="Pfam" id="PF02518">
    <property type="entry name" value="HATPase_c"/>
    <property type="match status" value="1"/>
</dbReference>
<accession>X1RFM5</accession>
<keyword evidence="5" id="KW-0902">Two-component regulatory system</keyword>
<gene>
    <name evidence="7" type="ORF">S06H3_66289</name>
</gene>
<dbReference type="CDD" id="cd00075">
    <property type="entry name" value="HATPase"/>
    <property type="match status" value="1"/>
</dbReference>
<evidence type="ECO:0000256" key="4">
    <source>
        <dbReference type="ARBA" id="ARBA00022777"/>
    </source>
</evidence>
<name>X1RFM5_9ZZZZ</name>
<dbReference type="PANTHER" id="PTHR43711">
    <property type="entry name" value="TWO-COMPONENT HISTIDINE KINASE"/>
    <property type="match status" value="1"/>
</dbReference>
<comment type="caution">
    <text evidence="7">The sequence shown here is derived from an EMBL/GenBank/DDBJ whole genome shotgun (WGS) entry which is preliminary data.</text>
</comment>
<evidence type="ECO:0000256" key="3">
    <source>
        <dbReference type="ARBA" id="ARBA00022679"/>
    </source>
</evidence>
<reference evidence="7" key="1">
    <citation type="journal article" date="2014" name="Front. Microbiol.">
        <title>High frequency of phylogenetically diverse reductive dehalogenase-homologous genes in deep subseafloor sedimentary metagenomes.</title>
        <authorList>
            <person name="Kawai M."/>
            <person name="Futagami T."/>
            <person name="Toyoda A."/>
            <person name="Takaki Y."/>
            <person name="Nishi S."/>
            <person name="Hori S."/>
            <person name="Arai W."/>
            <person name="Tsubouchi T."/>
            <person name="Morono Y."/>
            <person name="Uchiyama I."/>
            <person name="Ito T."/>
            <person name="Fujiyama A."/>
            <person name="Inagaki F."/>
            <person name="Takami H."/>
        </authorList>
    </citation>
    <scope>NUCLEOTIDE SEQUENCE</scope>
    <source>
        <strain evidence="7">Expedition CK06-06</strain>
    </source>
</reference>
<feature type="non-terminal residue" evidence="7">
    <location>
        <position position="65"/>
    </location>
</feature>
<evidence type="ECO:0000313" key="7">
    <source>
        <dbReference type="EMBL" id="GAI65801.1"/>
    </source>
</evidence>
<proteinExistence type="predicted"/>
<keyword evidence="3" id="KW-0808">Transferase</keyword>
<feature type="non-terminal residue" evidence="7">
    <location>
        <position position="1"/>
    </location>
</feature>
<evidence type="ECO:0000256" key="5">
    <source>
        <dbReference type="ARBA" id="ARBA00023012"/>
    </source>
</evidence>
<dbReference type="EMBL" id="BARV01045088">
    <property type="protein sequence ID" value="GAI65801.1"/>
    <property type="molecule type" value="Genomic_DNA"/>
</dbReference>
<sequence length="65" mass="7117">LVANALKFTPQDGVITITLDNKPENIEISIADNGEGIPPNYIDKIFDKFQQVTGISFILSILTVI</sequence>
<evidence type="ECO:0000256" key="1">
    <source>
        <dbReference type="ARBA" id="ARBA00000085"/>
    </source>
</evidence>
<dbReference type="InterPro" id="IPR005467">
    <property type="entry name" value="His_kinase_dom"/>
</dbReference>
<evidence type="ECO:0000259" key="6">
    <source>
        <dbReference type="PROSITE" id="PS50109"/>
    </source>
</evidence>
<dbReference type="InterPro" id="IPR050736">
    <property type="entry name" value="Sensor_HK_Regulatory"/>
</dbReference>
<comment type="catalytic activity">
    <reaction evidence="1">
        <text>ATP + protein L-histidine = ADP + protein N-phospho-L-histidine.</text>
        <dbReference type="EC" id="2.7.13.3"/>
    </reaction>
</comment>
<dbReference type="SUPFAM" id="SSF55874">
    <property type="entry name" value="ATPase domain of HSP90 chaperone/DNA topoisomerase II/histidine kinase"/>
    <property type="match status" value="1"/>
</dbReference>
<dbReference type="PANTHER" id="PTHR43711:SF31">
    <property type="entry name" value="HISTIDINE KINASE"/>
    <property type="match status" value="1"/>
</dbReference>
<dbReference type="InterPro" id="IPR036890">
    <property type="entry name" value="HATPase_C_sf"/>
</dbReference>
<dbReference type="GO" id="GO:0004673">
    <property type="term" value="F:protein histidine kinase activity"/>
    <property type="evidence" value="ECO:0007669"/>
    <property type="project" value="UniProtKB-EC"/>
</dbReference>
<organism evidence="7">
    <name type="scientific">marine sediment metagenome</name>
    <dbReference type="NCBI Taxonomy" id="412755"/>
    <lineage>
        <taxon>unclassified sequences</taxon>
        <taxon>metagenomes</taxon>
        <taxon>ecological metagenomes</taxon>
    </lineage>
</organism>
<dbReference type="EC" id="2.7.13.3" evidence="2"/>
<dbReference type="InterPro" id="IPR003594">
    <property type="entry name" value="HATPase_dom"/>
</dbReference>
<evidence type="ECO:0000256" key="2">
    <source>
        <dbReference type="ARBA" id="ARBA00012438"/>
    </source>
</evidence>
<dbReference type="Gene3D" id="3.30.565.10">
    <property type="entry name" value="Histidine kinase-like ATPase, C-terminal domain"/>
    <property type="match status" value="1"/>
</dbReference>
<feature type="domain" description="Histidine kinase" evidence="6">
    <location>
        <begin position="1"/>
        <end position="65"/>
    </location>
</feature>
<dbReference type="GO" id="GO:0000160">
    <property type="term" value="P:phosphorelay signal transduction system"/>
    <property type="evidence" value="ECO:0007669"/>
    <property type="project" value="UniProtKB-KW"/>
</dbReference>
<dbReference type="AlphaFoldDB" id="X1RFM5"/>